<dbReference type="Pfam" id="PF00990">
    <property type="entry name" value="GGDEF"/>
    <property type="match status" value="1"/>
</dbReference>
<dbReference type="GO" id="GO:0071111">
    <property type="term" value="F:cyclic-guanylate-specific phosphodiesterase activity"/>
    <property type="evidence" value="ECO:0007669"/>
    <property type="project" value="InterPro"/>
</dbReference>
<comment type="caution">
    <text evidence="4">The sequence shown here is derived from an EMBL/GenBank/DDBJ whole genome shotgun (WGS) entry which is preliminary data.</text>
</comment>
<dbReference type="Gene3D" id="3.20.20.450">
    <property type="entry name" value="EAL domain"/>
    <property type="match status" value="1"/>
</dbReference>
<dbReference type="InterPro" id="IPR050706">
    <property type="entry name" value="Cyclic-di-GMP_PDE-like"/>
</dbReference>
<dbReference type="PANTHER" id="PTHR33121">
    <property type="entry name" value="CYCLIC DI-GMP PHOSPHODIESTERASE PDEF"/>
    <property type="match status" value="1"/>
</dbReference>
<dbReference type="SMART" id="SM00267">
    <property type="entry name" value="GGDEF"/>
    <property type="match status" value="1"/>
</dbReference>
<name>A0A502L5W8_9GAMM</name>
<dbReference type="PROSITE" id="PS50883">
    <property type="entry name" value="EAL"/>
    <property type="match status" value="1"/>
</dbReference>
<dbReference type="CDD" id="cd01949">
    <property type="entry name" value="GGDEF"/>
    <property type="match status" value="1"/>
</dbReference>
<evidence type="ECO:0000313" key="5">
    <source>
        <dbReference type="Proteomes" id="UP000315303"/>
    </source>
</evidence>
<feature type="domain" description="EAL" evidence="2">
    <location>
        <begin position="485"/>
        <end position="730"/>
    </location>
</feature>
<evidence type="ECO:0000259" key="3">
    <source>
        <dbReference type="PROSITE" id="PS50887"/>
    </source>
</evidence>
<evidence type="ECO:0000259" key="2">
    <source>
        <dbReference type="PROSITE" id="PS50883"/>
    </source>
</evidence>
<dbReference type="NCBIfam" id="TIGR00254">
    <property type="entry name" value="GGDEF"/>
    <property type="match status" value="1"/>
</dbReference>
<gene>
    <name evidence="4" type="ORF">EPA86_00980</name>
</gene>
<keyword evidence="1" id="KW-1133">Transmembrane helix</keyword>
<dbReference type="SMART" id="SM00052">
    <property type="entry name" value="EAL"/>
    <property type="match status" value="1"/>
</dbReference>
<feature type="domain" description="GGDEF" evidence="3">
    <location>
        <begin position="341"/>
        <end position="474"/>
    </location>
</feature>
<dbReference type="InterPro" id="IPR029787">
    <property type="entry name" value="Nucleotide_cyclase"/>
</dbReference>
<evidence type="ECO:0000256" key="1">
    <source>
        <dbReference type="SAM" id="Phobius"/>
    </source>
</evidence>
<dbReference type="Gene3D" id="3.30.70.270">
    <property type="match status" value="1"/>
</dbReference>
<protein>
    <submittedName>
        <fullName evidence="4">EAL domain-containing protein</fullName>
    </submittedName>
</protein>
<keyword evidence="1" id="KW-0812">Transmembrane</keyword>
<dbReference type="RefSeq" id="WP_140600980.1">
    <property type="nucleotide sequence ID" value="NZ_SAWY01000001.1"/>
</dbReference>
<dbReference type="InterPro" id="IPR043128">
    <property type="entry name" value="Rev_trsase/Diguanyl_cyclase"/>
</dbReference>
<reference evidence="4 5" key="1">
    <citation type="submission" date="2019-01" db="EMBL/GenBank/DDBJ databases">
        <title>Litorilituus lipolytica sp. nov., isolated from intertidal sand of the Yellow Sea in China.</title>
        <authorList>
            <person name="Liu A."/>
        </authorList>
    </citation>
    <scope>NUCLEOTIDE SEQUENCE [LARGE SCALE GENOMIC DNA]</scope>
    <source>
        <strain evidence="4 5">RZ04</strain>
    </source>
</reference>
<dbReference type="SUPFAM" id="SSF55073">
    <property type="entry name" value="Nucleotide cyclase"/>
    <property type="match status" value="1"/>
</dbReference>
<evidence type="ECO:0000313" key="4">
    <source>
        <dbReference type="EMBL" id="TPH19330.1"/>
    </source>
</evidence>
<dbReference type="SUPFAM" id="SSF141868">
    <property type="entry name" value="EAL domain-like"/>
    <property type="match status" value="1"/>
</dbReference>
<feature type="transmembrane region" description="Helical" evidence="1">
    <location>
        <begin position="21"/>
        <end position="39"/>
    </location>
</feature>
<dbReference type="InterPro" id="IPR000160">
    <property type="entry name" value="GGDEF_dom"/>
</dbReference>
<keyword evidence="5" id="KW-1185">Reference proteome</keyword>
<dbReference type="Proteomes" id="UP000315303">
    <property type="component" value="Unassembled WGS sequence"/>
</dbReference>
<dbReference type="PROSITE" id="PS50887">
    <property type="entry name" value="GGDEF"/>
    <property type="match status" value="1"/>
</dbReference>
<dbReference type="Pfam" id="PF00563">
    <property type="entry name" value="EAL"/>
    <property type="match status" value="1"/>
</dbReference>
<sequence length="730" mass="83892">MKESKEVLNNKRKRKPNSSKRVVVLTSIIILMLLIWQAFSANKIHQSYQHSLMKSVTDRVISDYLEYFSQLRLEIDLFQQKHFYIIQKLKEQGDEANKELYMELLTKLRDDIENTRLFSFINQHGQGSLSHITGNFLPDCEEEIAATLAAGVQESLFLHRSKSSVHFDILQPFSSVEANNEYLFVAFNPNVLIGILSQYQLPHQQLFLMRSDQRGHIELTTETTDVKYARMVVNDFDYDSFSYIKPIPNTRWQLGIRLSPQYNIDLRNKALSKALIIWLILTTFVYGFYRQQKRGIQKHRRVKKELAYADSHDQLTGLANRNNFEQQVTHFINNNSKTPNKSGVVLKIDLDKFQVINNSMGFTVGDKFLHQISLILQKNLPTGAVLSRLGNDEFAMLLPDLQFSEAENYANKIRCLLKDTHIEESSQSNNITASVGVVIIDNSIFDVQQVFSSLGQAISLAKEKGRDRVQVYQSSDEQLRKHAKEMEAVHELVDALKEQRLLLHRQEIKSMVGEYSKYFEVLVRMKNKQGDIVPPIEFIPAAEKYGMIVQLDYWVIEHTLKGMANEQAGNHYSINLSGITLANKELYQHVKGLFKTYKVEPSLVSFEITETSAITHLDSALYFINNMIAFGCSFALDDFGSGLSSFSYLQKLPIGTIKIDGAFVRDMDSNAINRTFVENIKRTASAMNKKVVAEFVENEHIEALLNEIGVEYVQGYYIHKPELWFEQQKL</sequence>
<dbReference type="PANTHER" id="PTHR33121:SF23">
    <property type="entry name" value="CYCLIC DI-GMP PHOSPHODIESTERASE PDEB"/>
    <property type="match status" value="1"/>
</dbReference>
<dbReference type="OrthoDB" id="9816034at2"/>
<dbReference type="InterPro" id="IPR035919">
    <property type="entry name" value="EAL_sf"/>
</dbReference>
<organism evidence="4 5">
    <name type="scientific">Litorilituus lipolyticus</name>
    <dbReference type="NCBI Taxonomy" id="2491017"/>
    <lineage>
        <taxon>Bacteria</taxon>
        <taxon>Pseudomonadati</taxon>
        <taxon>Pseudomonadota</taxon>
        <taxon>Gammaproteobacteria</taxon>
        <taxon>Alteromonadales</taxon>
        <taxon>Colwelliaceae</taxon>
        <taxon>Litorilituus</taxon>
    </lineage>
</organism>
<dbReference type="InterPro" id="IPR001633">
    <property type="entry name" value="EAL_dom"/>
</dbReference>
<proteinExistence type="predicted"/>
<dbReference type="AlphaFoldDB" id="A0A502L5W8"/>
<keyword evidence="1" id="KW-0472">Membrane</keyword>
<dbReference type="EMBL" id="SAWY01000001">
    <property type="protein sequence ID" value="TPH19330.1"/>
    <property type="molecule type" value="Genomic_DNA"/>
</dbReference>
<accession>A0A502L5W8</accession>
<dbReference type="CDD" id="cd01948">
    <property type="entry name" value="EAL"/>
    <property type="match status" value="1"/>
</dbReference>